<evidence type="ECO:0000313" key="2">
    <source>
        <dbReference type="Proteomes" id="UP000000763"/>
    </source>
</evidence>
<organism evidence="1 2">
    <name type="scientific">Oryza sativa subsp. japonica</name>
    <name type="common">Rice</name>
    <dbReference type="NCBI Taxonomy" id="39947"/>
    <lineage>
        <taxon>Eukaryota</taxon>
        <taxon>Viridiplantae</taxon>
        <taxon>Streptophyta</taxon>
        <taxon>Embryophyta</taxon>
        <taxon>Tracheophyta</taxon>
        <taxon>Spermatophyta</taxon>
        <taxon>Magnoliopsida</taxon>
        <taxon>Liliopsida</taxon>
        <taxon>Poales</taxon>
        <taxon>Poaceae</taxon>
        <taxon>BOP clade</taxon>
        <taxon>Oryzoideae</taxon>
        <taxon>Oryzeae</taxon>
        <taxon>Oryzinae</taxon>
        <taxon>Oryza</taxon>
        <taxon>Oryza sativa</taxon>
    </lineage>
</organism>
<dbReference type="Proteomes" id="UP000000763">
    <property type="component" value="Chromosome 10"/>
</dbReference>
<sequence length="151" mass="16756">MPPRVENTTPAGIVVASPKARLLTVVFLPSCECLSGFQPPTHTRSIHVNGLERERSSKPTSWRYSSSPRPGCRVIRSRLLGRIAVDFAVLPQRRPSHGAPVAIDAAHTDHGVMLVLTLLALSRRPQPRVMRRVVPAPVLHHRPHRLLPSQF</sequence>
<dbReference type="EMBL" id="AC027037">
    <property type="protein sequence ID" value="AAL58184.1"/>
    <property type="molecule type" value="Genomic_DNA"/>
</dbReference>
<gene>
    <name evidence="1" type="primary">OSJNBa0035H01.7</name>
</gene>
<reference evidence="2" key="2">
    <citation type="journal article" date="2008" name="Nucleic Acids Res.">
        <title>The rice annotation project database (RAP-DB): 2008 update.</title>
        <authorList>
            <consortium name="The rice annotation project (RAP)"/>
        </authorList>
    </citation>
    <scope>GENOME REANNOTATION</scope>
    <source>
        <strain evidence="2">cv. Nipponbare</strain>
    </source>
</reference>
<evidence type="ECO:0000313" key="1">
    <source>
        <dbReference type="EMBL" id="AAL58184.1"/>
    </source>
</evidence>
<protein>
    <submittedName>
        <fullName evidence="1">Uncharacterized protein</fullName>
    </submittedName>
</protein>
<accession>Q8W3G6</accession>
<dbReference type="AlphaFoldDB" id="Q8W3G6"/>
<proteinExistence type="predicted"/>
<reference evidence="2" key="1">
    <citation type="journal article" date="2005" name="Nature">
        <title>The map-based sequence of the rice genome.</title>
        <authorList>
            <consortium name="International rice genome sequencing project (IRGSP)"/>
            <person name="Matsumoto T."/>
            <person name="Wu J."/>
            <person name="Kanamori H."/>
            <person name="Katayose Y."/>
            <person name="Fujisawa M."/>
            <person name="Namiki N."/>
            <person name="Mizuno H."/>
            <person name="Yamamoto K."/>
            <person name="Antonio B.A."/>
            <person name="Baba T."/>
            <person name="Sakata K."/>
            <person name="Nagamura Y."/>
            <person name="Aoki H."/>
            <person name="Arikawa K."/>
            <person name="Arita K."/>
            <person name="Bito T."/>
            <person name="Chiden Y."/>
            <person name="Fujitsuka N."/>
            <person name="Fukunaka R."/>
            <person name="Hamada M."/>
            <person name="Harada C."/>
            <person name="Hayashi A."/>
            <person name="Hijishita S."/>
            <person name="Honda M."/>
            <person name="Hosokawa S."/>
            <person name="Ichikawa Y."/>
            <person name="Idonuma A."/>
            <person name="Iijima M."/>
            <person name="Ikeda M."/>
            <person name="Ikeno M."/>
            <person name="Ito K."/>
            <person name="Ito S."/>
            <person name="Ito T."/>
            <person name="Ito Y."/>
            <person name="Ito Y."/>
            <person name="Iwabuchi A."/>
            <person name="Kamiya K."/>
            <person name="Karasawa W."/>
            <person name="Kurita K."/>
            <person name="Katagiri S."/>
            <person name="Kikuta A."/>
            <person name="Kobayashi H."/>
            <person name="Kobayashi N."/>
            <person name="Machita K."/>
            <person name="Maehara T."/>
            <person name="Masukawa M."/>
            <person name="Mizubayashi T."/>
            <person name="Mukai Y."/>
            <person name="Nagasaki H."/>
            <person name="Nagata Y."/>
            <person name="Naito S."/>
            <person name="Nakashima M."/>
            <person name="Nakama Y."/>
            <person name="Nakamichi Y."/>
            <person name="Nakamura M."/>
            <person name="Meguro A."/>
            <person name="Negishi M."/>
            <person name="Ohta I."/>
            <person name="Ohta T."/>
            <person name="Okamoto M."/>
            <person name="Ono N."/>
            <person name="Saji S."/>
            <person name="Sakaguchi M."/>
            <person name="Sakai K."/>
            <person name="Shibata M."/>
            <person name="Shimokawa T."/>
            <person name="Song J."/>
            <person name="Takazaki Y."/>
            <person name="Terasawa K."/>
            <person name="Tsugane M."/>
            <person name="Tsuji K."/>
            <person name="Ueda S."/>
            <person name="Waki K."/>
            <person name="Yamagata H."/>
            <person name="Yamamoto M."/>
            <person name="Yamamoto S."/>
            <person name="Yamane H."/>
            <person name="Yoshiki S."/>
            <person name="Yoshihara R."/>
            <person name="Yukawa K."/>
            <person name="Zhong H."/>
            <person name="Yano M."/>
            <person name="Yuan Q."/>
            <person name="Ouyang S."/>
            <person name="Liu J."/>
            <person name="Jones K.M."/>
            <person name="Gansberger K."/>
            <person name="Moffat K."/>
            <person name="Hill J."/>
            <person name="Bera J."/>
            <person name="Fadrosh D."/>
            <person name="Jin S."/>
            <person name="Johri S."/>
            <person name="Kim M."/>
            <person name="Overton L."/>
            <person name="Reardon M."/>
            <person name="Tsitrin T."/>
            <person name="Vuong H."/>
            <person name="Weaver B."/>
            <person name="Ciecko A."/>
            <person name="Tallon L."/>
            <person name="Jackson J."/>
            <person name="Pai G."/>
            <person name="Aken S.V."/>
            <person name="Utterback T."/>
            <person name="Reidmuller S."/>
            <person name="Feldblyum T."/>
            <person name="Hsiao J."/>
            <person name="Zismann V."/>
            <person name="Iobst S."/>
            <person name="de Vazeille A.R."/>
            <person name="Buell C.R."/>
            <person name="Ying K."/>
            <person name="Li Y."/>
            <person name="Lu T."/>
            <person name="Huang Y."/>
            <person name="Zhao Q."/>
            <person name="Feng Q."/>
            <person name="Zhang L."/>
            <person name="Zhu J."/>
            <person name="Weng Q."/>
            <person name="Mu J."/>
            <person name="Lu Y."/>
            <person name="Fan D."/>
            <person name="Liu Y."/>
            <person name="Guan J."/>
            <person name="Zhang Y."/>
            <person name="Yu S."/>
            <person name="Liu X."/>
            <person name="Zhang Y."/>
            <person name="Hong G."/>
            <person name="Han B."/>
            <person name="Choisne N."/>
            <person name="Demange N."/>
            <person name="Orjeda G."/>
            <person name="Samain S."/>
            <person name="Cattolico L."/>
            <person name="Pelletier E."/>
            <person name="Couloux A."/>
            <person name="Segurens B."/>
            <person name="Wincker P."/>
            <person name="D'Hont A."/>
            <person name="Scarpelli C."/>
            <person name="Weissenbach J."/>
            <person name="Salanoubat M."/>
            <person name="Quetier F."/>
            <person name="Yu Y."/>
            <person name="Kim H.R."/>
            <person name="Rambo T."/>
            <person name="Currie J."/>
            <person name="Collura K."/>
            <person name="Luo M."/>
            <person name="Yang T."/>
            <person name="Ammiraju J.S.S."/>
            <person name="Engler F."/>
            <person name="Soderlund C."/>
            <person name="Wing R.A."/>
            <person name="Palmer L.E."/>
            <person name="de la Bastide M."/>
            <person name="Spiegel L."/>
            <person name="Nascimento L."/>
            <person name="Zutavern T."/>
            <person name="O'Shaughnessy A."/>
            <person name="Dike S."/>
            <person name="Dedhia N."/>
            <person name="Preston R."/>
            <person name="Balija V."/>
            <person name="McCombie W.R."/>
            <person name="Chow T."/>
            <person name="Chen H."/>
            <person name="Chung M."/>
            <person name="Chen C."/>
            <person name="Shaw J."/>
            <person name="Wu H."/>
            <person name="Hsiao K."/>
            <person name="Chao Y."/>
            <person name="Chu M."/>
            <person name="Cheng C."/>
            <person name="Hour A."/>
            <person name="Lee P."/>
            <person name="Lin S."/>
            <person name="Lin Y."/>
            <person name="Liou J."/>
            <person name="Liu S."/>
            <person name="Hsing Y."/>
            <person name="Raghuvanshi S."/>
            <person name="Mohanty A."/>
            <person name="Bharti A.K."/>
            <person name="Gaur A."/>
            <person name="Gupta V."/>
            <person name="Kumar D."/>
            <person name="Ravi V."/>
            <person name="Vij S."/>
            <person name="Kapur A."/>
            <person name="Khurana P."/>
            <person name="Khurana P."/>
            <person name="Khurana J.P."/>
            <person name="Tyagi A.K."/>
            <person name="Gaikwad K."/>
            <person name="Singh A."/>
            <person name="Dalal V."/>
            <person name="Srivastava S."/>
            <person name="Dixit A."/>
            <person name="Pal A.K."/>
            <person name="Ghazi I.A."/>
            <person name="Yadav M."/>
            <person name="Pandit A."/>
            <person name="Bhargava A."/>
            <person name="Sureshbabu K."/>
            <person name="Batra K."/>
            <person name="Sharma T.R."/>
            <person name="Mohapatra T."/>
            <person name="Singh N.K."/>
            <person name="Messing J."/>
            <person name="Nelson A.B."/>
            <person name="Fuks G."/>
            <person name="Kavchok S."/>
            <person name="Keizer G."/>
            <person name="Linton E."/>
            <person name="Llaca V."/>
            <person name="Song R."/>
            <person name="Tanyolac B."/>
            <person name="Young S."/>
            <person name="Ho-Il K."/>
            <person name="Hahn J.H."/>
            <person name="Sangsakoo G."/>
            <person name="Vanavichit A."/>
            <person name="de Mattos Luiz.A.T."/>
            <person name="Zimmer P.D."/>
            <person name="Malone G."/>
            <person name="Dellagostin O."/>
            <person name="de Oliveira A.C."/>
            <person name="Bevan M."/>
            <person name="Bancroft I."/>
            <person name="Minx P."/>
            <person name="Cordum H."/>
            <person name="Wilson R."/>
            <person name="Cheng Z."/>
            <person name="Jin W."/>
            <person name="Jiang J."/>
            <person name="Leong S.A."/>
            <person name="Iwama H."/>
            <person name="Gojobori T."/>
            <person name="Itoh T."/>
            <person name="Niimura Y."/>
            <person name="Fujii Y."/>
            <person name="Habara T."/>
            <person name="Sakai H."/>
            <person name="Sato Y."/>
            <person name="Wilson G."/>
            <person name="Kumar K."/>
            <person name="McCouch S."/>
            <person name="Juretic N."/>
            <person name="Hoen D."/>
            <person name="Wright S."/>
            <person name="Bruskiewich R."/>
            <person name="Bureau T."/>
            <person name="Miyao A."/>
            <person name="Hirochika H."/>
            <person name="Nishikawa T."/>
            <person name="Kadowaki K."/>
            <person name="Sugiura M."/>
            <person name="Burr B."/>
            <person name="Sasaki T."/>
        </authorList>
    </citation>
    <scope>NUCLEOTIDE SEQUENCE [LARGE SCALE GENOMIC DNA]</scope>
    <source>
        <strain evidence="2">cv. Nipponbare</strain>
    </source>
</reference>
<name>Q8W3G6_ORYSJ</name>